<comment type="subcellular location">
    <subcellularLocation>
        <location evidence="1">Cell outer membrane</location>
    </subcellularLocation>
</comment>
<accession>A0A9E8KPL0</accession>
<dbReference type="InterPro" id="IPR005565">
    <property type="entry name" value="Hemolysn_activator_HlyB_C"/>
</dbReference>
<dbReference type="PROSITE" id="PS51779">
    <property type="entry name" value="POTRA"/>
    <property type="match status" value="1"/>
</dbReference>
<dbReference type="InterPro" id="IPR034746">
    <property type="entry name" value="POTRA"/>
</dbReference>
<reference evidence="12" key="1">
    <citation type="submission" date="2022-07" db="EMBL/GenBank/DDBJ databases">
        <title>Alkalimarinus sp. nov., isolated from gut of a Alitta virens.</title>
        <authorList>
            <person name="Yang A.I."/>
            <person name="Shin N.-R."/>
        </authorList>
    </citation>
    <scope>NUCLEOTIDE SEQUENCE</scope>
    <source>
        <strain evidence="12">FA028</strain>
    </source>
</reference>
<keyword evidence="4" id="KW-1134">Transmembrane beta strand</keyword>
<dbReference type="GO" id="GO:0098046">
    <property type="term" value="C:type V protein secretion system complex"/>
    <property type="evidence" value="ECO:0007669"/>
    <property type="project" value="TreeGrafter"/>
</dbReference>
<evidence type="ECO:0000313" key="13">
    <source>
        <dbReference type="Proteomes" id="UP001164472"/>
    </source>
</evidence>
<keyword evidence="8" id="KW-0998">Cell outer membrane</keyword>
<feature type="compositionally biased region" description="Basic and acidic residues" evidence="9">
    <location>
        <begin position="45"/>
        <end position="68"/>
    </location>
</feature>
<evidence type="ECO:0000256" key="4">
    <source>
        <dbReference type="ARBA" id="ARBA00022452"/>
    </source>
</evidence>
<evidence type="ECO:0000313" key="12">
    <source>
        <dbReference type="EMBL" id="UZW74839.1"/>
    </source>
</evidence>
<keyword evidence="10" id="KW-0732">Signal</keyword>
<keyword evidence="13" id="KW-1185">Reference proteome</keyword>
<dbReference type="PANTHER" id="PTHR34597:SF1">
    <property type="entry name" value="HEME_HEMOPEXIN TRANSPORTER PROTEIN HUXB"/>
    <property type="match status" value="1"/>
</dbReference>
<feature type="region of interest" description="Disordered" evidence="9">
    <location>
        <begin position="38"/>
        <end position="80"/>
    </location>
</feature>
<feature type="chain" id="PRO_5039439853" evidence="10">
    <location>
        <begin position="29"/>
        <end position="566"/>
    </location>
</feature>
<proteinExistence type="inferred from homology"/>
<name>A0A9E8KPL0_9ALTE</name>
<keyword evidence="6" id="KW-0653">Protein transport</keyword>
<comment type="similarity">
    <text evidence="2">Belongs to the TPS (TC 1.B.20) family.</text>
</comment>
<feature type="signal peptide" evidence="10">
    <location>
        <begin position="1"/>
        <end position="28"/>
    </location>
</feature>
<dbReference type="RefSeq" id="WP_251810266.1">
    <property type="nucleotide sequence ID" value="NZ_CP101527.1"/>
</dbReference>
<dbReference type="Gene3D" id="3.10.20.310">
    <property type="entry name" value="membrane protein fhac"/>
    <property type="match status" value="1"/>
</dbReference>
<evidence type="ECO:0000256" key="6">
    <source>
        <dbReference type="ARBA" id="ARBA00022927"/>
    </source>
</evidence>
<dbReference type="PANTHER" id="PTHR34597">
    <property type="entry name" value="SLR1661 PROTEIN"/>
    <property type="match status" value="1"/>
</dbReference>
<keyword evidence="3" id="KW-0813">Transport</keyword>
<dbReference type="Pfam" id="PF08479">
    <property type="entry name" value="POTRA_2"/>
    <property type="match status" value="1"/>
</dbReference>
<evidence type="ECO:0000256" key="5">
    <source>
        <dbReference type="ARBA" id="ARBA00022692"/>
    </source>
</evidence>
<keyword evidence="7" id="KW-0472">Membrane</keyword>
<dbReference type="GO" id="GO:0046819">
    <property type="term" value="P:protein secretion by the type V secretion system"/>
    <property type="evidence" value="ECO:0007669"/>
    <property type="project" value="TreeGrafter"/>
</dbReference>
<dbReference type="GO" id="GO:0008320">
    <property type="term" value="F:protein transmembrane transporter activity"/>
    <property type="evidence" value="ECO:0007669"/>
    <property type="project" value="TreeGrafter"/>
</dbReference>
<evidence type="ECO:0000259" key="11">
    <source>
        <dbReference type="PROSITE" id="PS51779"/>
    </source>
</evidence>
<dbReference type="KEGG" id="asem:NNL22_17745"/>
<organism evidence="12 13">
    <name type="scientific">Alkalimarinus sediminis</name>
    <dbReference type="NCBI Taxonomy" id="1632866"/>
    <lineage>
        <taxon>Bacteria</taxon>
        <taxon>Pseudomonadati</taxon>
        <taxon>Pseudomonadota</taxon>
        <taxon>Gammaproteobacteria</taxon>
        <taxon>Alteromonadales</taxon>
        <taxon>Alteromonadaceae</taxon>
        <taxon>Alkalimarinus</taxon>
    </lineage>
</organism>
<feature type="domain" description="POTRA" evidence="11">
    <location>
        <begin position="89"/>
        <end position="164"/>
    </location>
</feature>
<evidence type="ECO:0000256" key="10">
    <source>
        <dbReference type="SAM" id="SignalP"/>
    </source>
</evidence>
<dbReference type="Gene3D" id="2.40.160.50">
    <property type="entry name" value="membrane protein fhac: a member of the omp85/tpsb transporter family"/>
    <property type="match status" value="1"/>
</dbReference>
<dbReference type="Pfam" id="PF03865">
    <property type="entry name" value="ShlB"/>
    <property type="match status" value="1"/>
</dbReference>
<dbReference type="EMBL" id="CP101527">
    <property type="protein sequence ID" value="UZW74839.1"/>
    <property type="molecule type" value="Genomic_DNA"/>
</dbReference>
<dbReference type="Proteomes" id="UP001164472">
    <property type="component" value="Chromosome"/>
</dbReference>
<evidence type="ECO:0000256" key="2">
    <source>
        <dbReference type="ARBA" id="ARBA00009055"/>
    </source>
</evidence>
<sequence>MRIIKNVTRTSVWVMVLSTSILSLHAVAALPIGSQLPGAQQQRSIETERRKKQDERLLEKKKTPEKPTVDTQQVEPAKPEVSDITGPRFALKAINFTDSDVFSDEELSEYSKSYVDRDVTFSELQKLVAELNAKYYERGFITAQAVIPAQKLTSGVLNINLIEGHVGKIELQGNDATKRSYIVNRIGQEPGDLFELQPLQDSLLYFNKTNDVQLTSELQPGEKFGETDIRVEAYEPRTFVIELFGDNSGSTSTGEERGGINVEHKSLFGYRDSLRVSATGSKGSREKSISYSVPVNTKGGQLAFYYYDSDINIVHGALSNLNVGGGSTLRQYDFSQPIFINELWKIDGLAQVQDRHSYTDVDYEKIISSEIVNPSLGFSVEKEDESGIWFSSINFHRFRAKSGRHAYYSKTRLAVARTQALTDQFSGYFNFSGQYTNDNLLPSSEQFQIGGSASVRGYPEGQLIGDKGYYINAEVSSSLPMIQSESFATKNSLQGFLFVDHGGVFSDIPTETETQSDFLTSSGFGLRLAVSEHITANAAVAWGINDHQDQQEPRLHLRVSVYPVGR</sequence>
<evidence type="ECO:0000256" key="7">
    <source>
        <dbReference type="ARBA" id="ARBA00023136"/>
    </source>
</evidence>
<evidence type="ECO:0000256" key="3">
    <source>
        <dbReference type="ARBA" id="ARBA00022448"/>
    </source>
</evidence>
<protein>
    <submittedName>
        <fullName evidence="12">BamA/TamA family outer membrane protein</fullName>
    </submittedName>
</protein>
<gene>
    <name evidence="12" type="ORF">NNL22_17745</name>
</gene>
<dbReference type="AlphaFoldDB" id="A0A9E8KPL0"/>
<evidence type="ECO:0000256" key="8">
    <source>
        <dbReference type="ARBA" id="ARBA00023237"/>
    </source>
</evidence>
<dbReference type="InterPro" id="IPR013686">
    <property type="entry name" value="Polypept-transport_assoc_ShlB"/>
</dbReference>
<evidence type="ECO:0000256" key="9">
    <source>
        <dbReference type="SAM" id="MobiDB-lite"/>
    </source>
</evidence>
<keyword evidence="5" id="KW-0812">Transmembrane</keyword>
<dbReference type="InterPro" id="IPR051544">
    <property type="entry name" value="TPS_OM_transporter"/>
</dbReference>
<dbReference type="GO" id="GO:0009279">
    <property type="term" value="C:cell outer membrane"/>
    <property type="evidence" value="ECO:0007669"/>
    <property type="project" value="UniProtKB-SubCell"/>
</dbReference>
<evidence type="ECO:0000256" key="1">
    <source>
        <dbReference type="ARBA" id="ARBA00004442"/>
    </source>
</evidence>